<evidence type="ECO:0000256" key="5">
    <source>
        <dbReference type="ARBA" id="ARBA00022741"/>
    </source>
</evidence>
<dbReference type="FunFam" id="3.40.50.300:FF:000221">
    <property type="entry name" value="Multidrug ABC transporter ATP-binding protein"/>
    <property type="match status" value="1"/>
</dbReference>
<dbReference type="PROSITE" id="PS50929">
    <property type="entry name" value="ABC_TM1F"/>
    <property type="match status" value="1"/>
</dbReference>
<feature type="transmembrane region" description="Helical" evidence="10">
    <location>
        <begin position="160"/>
        <end position="178"/>
    </location>
</feature>
<evidence type="ECO:0000259" key="12">
    <source>
        <dbReference type="PROSITE" id="PS50929"/>
    </source>
</evidence>
<evidence type="ECO:0000259" key="11">
    <source>
        <dbReference type="PROSITE" id="PS50893"/>
    </source>
</evidence>
<feature type="domain" description="ABC transmembrane type-1" evidence="12">
    <location>
        <begin position="20"/>
        <end position="301"/>
    </location>
</feature>
<feature type="domain" description="ABC transporter" evidence="11">
    <location>
        <begin position="334"/>
        <end position="570"/>
    </location>
</feature>
<dbReference type="PROSITE" id="PS00211">
    <property type="entry name" value="ABC_TRANSPORTER_1"/>
    <property type="match status" value="1"/>
</dbReference>
<feature type="transmembrane region" description="Helical" evidence="10">
    <location>
        <begin position="12"/>
        <end position="34"/>
    </location>
</feature>
<dbReference type="InterPro" id="IPR039421">
    <property type="entry name" value="Type_1_exporter"/>
</dbReference>
<dbReference type="Pfam" id="PF00664">
    <property type="entry name" value="ABC_membrane"/>
    <property type="match status" value="1"/>
</dbReference>
<dbReference type="SUPFAM" id="SSF90123">
    <property type="entry name" value="ABC transporter transmembrane region"/>
    <property type="match status" value="1"/>
</dbReference>
<dbReference type="InterPro" id="IPR003439">
    <property type="entry name" value="ABC_transporter-like_ATP-bd"/>
</dbReference>
<dbReference type="RefSeq" id="WP_092090687.1">
    <property type="nucleotide sequence ID" value="NZ_FOQE01000001.1"/>
</dbReference>
<dbReference type="InterPro" id="IPR003593">
    <property type="entry name" value="AAA+_ATPase"/>
</dbReference>
<dbReference type="InterPro" id="IPR011527">
    <property type="entry name" value="ABC1_TM_dom"/>
</dbReference>
<dbReference type="InterPro" id="IPR017871">
    <property type="entry name" value="ABC_transporter-like_CS"/>
</dbReference>
<dbReference type="Gene3D" id="3.40.50.300">
    <property type="entry name" value="P-loop containing nucleotide triphosphate hydrolases"/>
    <property type="match status" value="1"/>
</dbReference>
<evidence type="ECO:0000256" key="4">
    <source>
        <dbReference type="ARBA" id="ARBA00022692"/>
    </source>
</evidence>
<evidence type="ECO:0000256" key="6">
    <source>
        <dbReference type="ARBA" id="ARBA00022840"/>
    </source>
</evidence>
<dbReference type="PROSITE" id="PS50893">
    <property type="entry name" value="ABC_TRANSPORTER_2"/>
    <property type="match status" value="1"/>
</dbReference>
<gene>
    <name evidence="13" type="ORF">SAMN04489868_10121</name>
</gene>
<evidence type="ECO:0000256" key="2">
    <source>
        <dbReference type="ARBA" id="ARBA00022448"/>
    </source>
</evidence>
<dbReference type="OrthoDB" id="9770415at2"/>
<keyword evidence="5" id="KW-0547">Nucleotide-binding</keyword>
<keyword evidence="7 10" id="KW-1133">Transmembrane helix</keyword>
<evidence type="ECO:0000256" key="8">
    <source>
        <dbReference type="ARBA" id="ARBA00023136"/>
    </source>
</evidence>
<dbReference type="Gene3D" id="1.20.1560.10">
    <property type="entry name" value="ABC transporter type 1, transmembrane domain"/>
    <property type="match status" value="1"/>
</dbReference>
<keyword evidence="14" id="KW-1185">Reference proteome</keyword>
<proteinExistence type="predicted"/>
<comment type="subcellular location">
    <subcellularLocation>
        <location evidence="1">Cell membrane</location>
        <topology evidence="1">Multi-pass membrane protein</topology>
    </subcellularLocation>
</comment>
<evidence type="ECO:0000256" key="7">
    <source>
        <dbReference type="ARBA" id="ARBA00022989"/>
    </source>
</evidence>
<evidence type="ECO:0000256" key="9">
    <source>
        <dbReference type="SAM" id="MobiDB-lite"/>
    </source>
</evidence>
<reference evidence="13 14" key="1">
    <citation type="submission" date="2016-10" db="EMBL/GenBank/DDBJ databases">
        <authorList>
            <person name="de Groot N.N."/>
        </authorList>
    </citation>
    <scope>NUCLEOTIDE SEQUENCE [LARGE SCALE GENOMIC DNA]</scope>
    <source>
        <strain evidence="13 14">DSM 27630</strain>
    </source>
</reference>
<name>A0A1I3ALY9_9LACT</name>
<dbReference type="AlphaFoldDB" id="A0A1I3ALY9"/>
<dbReference type="SMART" id="SM00382">
    <property type="entry name" value="AAA"/>
    <property type="match status" value="1"/>
</dbReference>
<dbReference type="CDD" id="cd18542">
    <property type="entry name" value="ABC_6TM_YknU_like"/>
    <property type="match status" value="1"/>
</dbReference>
<evidence type="ECO:0000256" key="1">
    <source>
        <dbReference type="ARBA" id="ARBA00004651"/>
    </source>
</evidence>
<keyword evidence="4 10" id="KW-0812">Transmembrane</keyword>
<sequence>MNSIKWVWQYIRPYLFGWSWASIMVVAVALLNIVTPYVGGLIVDNVIYNGESDLLLPLLGLMLLGTFVRTILRYTYQIKFERIGQNALYQIREDLYTKLQELDFTFFNTTRVGDIMARMTGDTDAIRHAIAWLYFNVLDNIVLFVSALIVLSTIEWRLTLALLIVTPFIALFTILLSIKANGAFYEIRESFAKLNSMVEENIGGNKVVKAFANEAYEEQKFDVRNEGFKKANMDSVNISKTYLPVLETLAGFMAVISVGLGGFFVLNGMMSVGNLVAFNGLIWMLNTPMRNVGGYMNDMQRFITATYKIREMLNTKPLIPVNQKKSIQEMRGEVEFQNVSFAFADEPEHFVLSHISFRAEPGETIGILGETGSGKSTLVNMISRFFDPTEGRVLIDGEDARRWNVLDLRKQIAIVMQDVFLFSDTIKGNISYGKPSAEFEDIEQVARVADASQFIEKMPERYETYLGERGSGLSGGQRQRLSLARGLIKHPKILILDDTTSAVDMETEVKIQKGMKDVSRDTTTFIIANRISSVKNADQILIMSKGEIIERGQHEELLARKGSYYDIYQEQLGQSEVEEEEDEDGSSTD</sequence>
<feature type="region of interest" description="Disordered" evidence="9">
    <location>
        <begin position="570"/>
        <end position="589"/>
    </location>
</feature>
<accession>A0A1I3ALY9</accession>
<keyword evidence="6 13" id="KW-0067">ATP-binding</keyword>
<dbReference type="Pfam" id="PF00005">
    <property type="entry name" value="ABC_tran"/>
    <property type="match status" value="1"/>
</dbReference>
<keyword evidence="8 10" id="KW-0472">Membrane</keyword>
<feature type="transmembrane region" description="Helical" evidence="10">
    <location>
        <begin position="242"/>
        <end position="266"/>
    </location>
</feature>
<dbReference type="InterPro" id="IPR036640">
    <property type="entry name" value="ABC1_TM_sf"/>
</dbReference>
<dbReference type="GO" id="GO:0016887">
    <property type="term" value="F:ATP hydrolysis activity"/>
    <property type="evidence" value="ECO:0007669"/>
    <property type="project" value="InterPro"/>
</dbReference>
<feature type="transmembrane region" description="Helical" evidence="10">
    <location>
        <begin position="54"/>
        <end position="72"/>
    </location>
</feature>
<keyword evidence="2" id="KW-0813">Transport</keyword>
<feature type="transmembrane region" description="Helical" evidence="10">
    <location>
        <begin position="133"/>
        <end position="154"/>
    </location>
</feature>
<dbReference type="PANTHER" id="PTHR43394">
    <property type="entry name" value="ATP-DEPENDENT PERMEASE MDL1, MITOCHONDRIAL"/>
    <property type="match status" value="1"/>
</dbReference>
<evidence type="ECO:0000256" key="3">
    <source>
        <dbReference type="ARBA" id="ARBA00022475"/>
    </source>
</evidence>
<dbReference type="SUPFAM" id="SSF52540">
    <property type="entry name" value="P-loop containing nucleoside triphosphate hydrolases"/>
    <property type="match status" value="1"/>
</dbReference>
<dbReference type="Proteomes" id="UP000198668">
    <property type="component" value="Unassembled WGS sequence"/>
</dbReference>
<dbReference type="GO" id="GO:0005524">
    <property type="term" value="F:ATP binding"/>
    <property type="evidence" value="ECO:0007669"/>
    <property type="project" value="UniProtKB-KW"/>
</dbReference>
<dbReference type="GO" id="GO:0015421">
    <property type="term" value="F:ABC-type oligopeptide transporter activity"/>
    <property type="evidence" value="ECO:0007669"/>
    <property type="project" value="TreeGrafter"/>
</dbReference>
<keyword evidence="3" id="KW-1003">Cell membrane</keyword>
<feature type="compositionally biased region" description="Acidic residues" evidence="9">
    <location>
        <begin position="576"/>
        <end position="589"/>
    </location>
</feature>
<evidence type="ECO:0000313" key="14">
    <source>
        <dbReference type="Proteomes" id="UP000198668"/>
    </source>
</evidence>
<dbReference type="PANTHER" id="PTHR43394:SF1">
    <property type="entry name" value="ATP-BINDING CASSETTE SUB-FAMILY B MEMBER 10, MITOCHONDRIAL"/>
    <property type="match status" value="1"/>
</dbReference>
<evidence type="ECO:0000256" key="10">
    <source>
        <dbReference type="SAM" id="Phobius"/>
    </source>
</evidence>
<protein>
    <submittedName>
        <fullName evidence="13">ATP-binding cassette, subfamily B</fullName>
    </submittedName>
</protein>
<dbReference type="GO" id="GO:0005886">
    <property type="term" value="C:plasma membrane"/>
    <property type="evidence" value="ECO:0007669"/>
    <property type="project" value="UniProtKB-SubCell"/>
</dbReference>
<evidence type="ECO:0000313" key="13">
    <source>
        <dbReference type="EMBL" id="SFH51040.1"/>
    </source>
</evidence>
<dbReference type="EMBL" id="FOQE01000001">
    <property type="protein sequence ID" value="SFH51040.1"/>
    <property type="molecule type" value="Genomic_DNA"/>
</dbReference>
<organism evidence="13 14">
    <name type="scientific">Pisciglobus halotolerans</name>
    <dbReference type="NCBI Taxonomy" id="745365"/>
    <lineage>
        <taxon>Bacteria</taxon>
        <taxon>Bacillati</taxon>
        <taxon>Bacillota</taxon>
        <taxon>Bacilli</taxon>
        <taxon>Lactobacillales</taxon>
        <taxon>Carnobacteriaceae</taxon>
    </lineage>
</organism>
<dbReference type="InterPro" id="IPR027417">
    <property type="entry name" value="P-loop_NTPase"/>
</dbReference>